<dbReference type="EMBL" id="JXTC01000253">
    <property type="protein sequence ID" value="PON75984.1"/>
    <property type="molecule type" value="Genomic_DNA"/>
</dbReference>
<organism evidence="1 2">
    <name type="scientific">Trema orientale</name>
    <name type="common">Charcoal tree</name>
    <name type="synonym">Celtis orientalis</name>
    <dbReference type="NCBI Taxonomy" id="63057"/>
    <lineage>
        <taxon>Eukaryota</taxon>
        <taxon>Viridiplantae</taxon>
        <taxon>Streptophyta</taxon>
        <taxon>Embryophyta</taxon>
        <taxon>Tracheophyta</taxon>
        <taxon>Spermatophyta</taxon>
        <taxon>Magnoliopsida</taxon>
        <taxon>eudicotyledons</taxon>
        <taxon>Gunneridae</taxon>
        <taxon>Pentapetalae</taxon>
        <taxon>rosids</taxon>
        <taxon>fabids</taxon>
        <taxon>Rosales</taxon>
        <taxon>Cannabaceae</taxon>
        <taxon>Trema</taxon>
    </lineage>
</organism>
<dbReference type="Proteomes" id="UP000237000">
    <property type="component" value="Unassembled WGS sequence"/>
</dbReference>
<keyword evidence="2" id="KW-1185">Reference proteome</keyword>
<accession>A0A2P5DRS8</accession>
<dbReference type="AlphaFoldDB" id="A0A2P5DRS8"/>
<name>A0A2P5DRS8_TREOI</name>
<comment type="caution">
    <text evidence="1">The sequence shown here is derived from an EMBL/GenBank/DDBJ whole genome shotgun (WGS) entry which is preliminary data.</text>
</comment>
<gene>
    <name evidence="1" type="ORF">TorRG33x02_243830</name>
</gene>
<evidence type="ECO:0000313" key="2">
    <source>
        <dbReference type="Proteomes" id="UP000237000"/>
    </source>
</evidence>
<evidence type="ECO:0000313" key="1">
    <source>
        <dbReference type="EMBL" id="PON75984.1"/>
    </source>
</evidence>
<reference evidence="2" key="1">
    <citation type="submission" date="2016-06" db="EMBL/GenBank/DDBJ databases">
        <title>Parallel loss of symbiosis genes in relatives of nitrogen-fixing non-legume Parasponia.</title>
        <authorList>
            <person name="Van Velzen R."/>
            <person name="Holmer R."/>
            <person name="Bu F."/>
            <person name="Rutten L."/>
            <person name="Van Zeijl A."/>
            <person name="Liu W."/>
            <person name="Santuari L."/>
            <person name="Cao Q."/>
            <person name="Sharma T."/>
            <person name="Shen D."/>
            <person name="Roswanjaya Y."/>
            <person name="Wardhani T."/>
            <person name="Kalhor M.S."/>
            <person name="Jansen J."/>
            <person name="Van den Hoogen J."/>
            <person name="Gungor B."/>
            <person name="Hartog M."/>
            <person name="Hontelez J."/>
            <person name="Verver J."/>
            <person name="Yang W.-C."/>
            <person name="Schijlen E."/>
            <person name="Repin R."/>
            <person name="Schilthuizen M."/>
            <person name="Schranz E."/>
            <person name="Heidstra R."/>
            <person name="Miyata K."/>
            <person name="Fedorova E."/>
            <person name="Kohlen W."/>
            <person name="Bisseling T."/>
            <person name="Smit S."/>
            <person name="Geurts R."/>
        </authorList>
    </citation>
    <scope>NUCLEOTIDE SEQUENCE [LARGE SCALE GENOMIC DNA]</scope>
    <source>
        <strain evidence="2">cv. RG33-2</strain>
    </source>
</reference>
<protein>
    <submittedName>
        <fullName evidence="1">Uncharacterized protein</fullName>
    </submittedName>
</protein>
<dbReference type="InParanoid" id="A0A2P5DRS8"/>
<proteinExistence type="predicted"/>
<sequence>MSLEMFVQGLCYAAWTALMEQIELGWRVLRFYTLYFDFNVRTQDVACAWVCHGSMGNLESRNLGGAIKAHNYMHNRLCREIWLIEQQ</sequence>